<comment type="caution">
    <text evidence="1">The sequence shown here is derived from an EMBL/GenBank/DDBJ whole genome shotgun (WGS) entry which is preliminary data.</text>
</comment>
<evidence type="ECO:0000313" key="2">
    <source>
        <dbReference type="Proteomes" id="UP001187682"/>
    </source>
</evidence>
<gene>
    <name evidence="1" type="ORF">DNG_07451</name>
</gene>
<evidence type="ECO:0008006" key="3">
    <source>
        <dbReference type="Google" id="ProtNLM"/>
    </source>
</evidence>
<dbReference type="AlphaFoldDB" id="A0AAE8N1N4"/>
<organism evidence="1 2">
    <name type="scientific">Cephalotrichum gorgonifer</name>
    <dbReference type="NCBI Taxonomy" id="2041049"/>
    <lineage>
        <taxon>Eukaryota</taxon>
        <taxon>Fungi</taxon>
        <taxon>Dikarya</taxon>
        <taxon>Ascomycota</taxon>
        <taxon>Pezizomycotina</taxon>
        <taxon>Sordariomycetes</taxon>
        <taxon>Hypocreomycetidae</taxon>
        <taxon>Microascales</taxon>
        <taxon>Microascaceae</taxon>
        <taxon>Cephalotrichum</taxon>
    </lineage>
</organism>
<proteinExistence type="predicted"/>
<dbReference type="Proteomes" id="UP001187682">
    <property type="component" value="Unassembled WGS sequence"/>
</dbReference>
<protein>
    <recommendedName>
        <fullName evidence="3">HNH nuclease domain-containing protein</fullName>
    </recommendedName>
</protein>
<reference evidence="1" key="1">
    <citation type="submission" date="2018-03" db="EMBL/GenBank/DDBJ databases">
        <authorList>
            <person name="Guldener U."/>
        </authorList>
    </citation>
    <scope>NUCLEOTIDE SEQUENCE</scope>
</reference>
<keyword evidence="2" id="KW-1185">Reference proteome</keyword>
<accession>A0AAE8N1N4</accession>
<dbReference type="EMBL" id="ONZQ02000011">
    <property type="protein sequence ID" value="SPO04766.1"/>
    <property type="molecule type" value="Genomic_DNA"/>
</dbReference>
<sequence length="162" mass="18364">MSEFYTGDVGIHGDSNRMWLRADLHRLYEAHSFAIVPKREIFDPGEPQPHSPQTYVVHFLGASVGEFWDGYHKVPAQHIEGTRPQLHLARFAWIILICVKGFLLKGYPRTVARVLAEDGEQKTETLAGSDLTELYGGGDRLYASPWSLRKKRKADDEEEGVL</sequence>
<name>A0AAE8N1N4_9PEZI</name>
<evidence type="ECO:0000313" key="1">
    <source>
        <dbReference type="EMBL" id="SPO04766.1"/>
    </source>
</evidence>